<dbReference type="Proteomes" id="UP000244978">
    <property type="component" value="Unassembled WGS sequence"/>
</dbReference>
<reference evidence="2" key="1">
    <citation type="submission" date="2018-04" db="EMBL/GenBank/DDBJ databases">
        <authorList>
            <person name="Liu S."/>
            <person name="Wang Z."/>
            <person name="Li J."/>
        </authorList>
    </citation>
    <scope>NUCLEOTIDE SEQUENCE [LARGE SCALE GENOMIC DNA]</scope>
    <source>
        <strain evidence="2">S1194</strain>
    </source>
</reference>
<accession>A0A2U1T3W6</accession>
<dbReference type="AlphaFoldDB" id="A0A2U1T3W6"/>
<dbReference type="Gene3D" id="3.30.70.100">
    <property type="match status" value="1"/>
</dbReference>
<evidence type="ECO:0000313" key="1">
    <source>
        <dbReference type="EMBL" id="PWB98547.1"/>
    </source>
</evidence>
<name>A0A2U1T3W6_9MICO</name>
<dbReference type="InterPro" id="IPR011008">
    <property type="entry name" value="Dimeric_a/b-barrel"/>
</dbReference>
<sequence length="300" mass="32698">MGVFGLLLNDDNVRACPGRCQSGRRASGTEAYDDKIEMGAMGSSGQGDSNRVERQWSMCLAAEARLGARRGLQKDQSVRIYAHPRICRGATTTYICTPISIPGIQSLPSAGPALDSGGMTVFSFLESRPASLPEGSRLYSLTFRPHHAQKNGLPADLASIAYAVDGPDAVAGASLVIPAEGQLMFERDGSGPGRGGVLRLLLNIRRPDISREQFAHHWRTVHAQLAIERNPHYDYYITNVSTDPASVWDGVLQEWFPSEEAFVIHETGLQNVKKAVSDDYPLFLADSQECPQWLAVEIAD</sequence>
<dbReference type="SUPFAM" id="SSF54909">
    <property type="entry name" value="Dimeric alpha+beta barrel"/>
    <property type="match status" value="1"/>
</dbReference>
<comment type="caution">
    <text evidence="1">The sequence shown here is derived from an EMBL/GenBank/DDBJ whole genome shotgun (WGS) entry which is preliminary data.</text>
</comment>
<keyword evidence="2" id="KW-1185">Reference proteome</keyword>
<protein>
    <submittedName>
        <fullName evidence="1">Uncharacterized protein</fullName>
    </submittedName>
</protein>
<evidence type="ECO:0000313" key="2">
    <source>
        <dbReference type="Proteomes" id="UP000244978"/>
    </source>
</evidence>
<organism evidence="1 2">
    <name type="scientific">Homoserinimonas hongtaonis</name>
    <dbReference type="NCBI Taxonomy" id="2079791"/>
    <lineage>
        <taxon>Bacteria</taxon>
        <taxon>Bacillati</taxon>
        <taxon>Actinomycetota</taxon>
        <taxon>Actinomycetes</taxon>
        <taxon>Micrococcales</taxon>
        <taxon>Microbacteriaceae</taxon>
        <taxon>Homoserinimonas</taxon>
    </lineage>
</organism>
<gene>
    <name evidence="1" type="ORF">DF220_09585</name>
</gene>
<proteinExistence type="predicted"/>
<dbReference type="EMBL" id="QEEX01000001">
    <property type="protein sequence ID" value="PWB98547.1"/>
    <property type="molecule type" value="Genomic_DNA"/>
</dbReference>
<dbReference type="GO" id="GO:0016491">
    <property type="term" value="F:oxidoreductase activity"/>
    <property type="evidence" value="ECO:0007669"/>
    <property type="project" value="InterPro"/>
</dbReference>